<evidence type="ECO:0000313" key="7">
    <source>
        <dbReference type="Proteomes" id="UP000298416"/>
    </source>
</evidence>
<keyword evidence="3" id="KW-0687">Ribonucleoprotein</keyword>
<evidence type="ECO:0000313" key="6">
    <source>
        <dbReference type="EMBL" id="KAG6427647.1"/>
    </source>
</evidence>
<dbReference type="PANTHER" id="PTHR11760:SF32">
    <property type="entry name" value="SMALL RIBOSOMAL SUBUNIT PROTEIN US3"/>
    <property type="match status" value="1"/>
</dbReference>
<dbReference type="Gene3D" id="3.30.1140.32">
    <property type="entry name" value="Ribosomal protein S3, C-terminal domain"/>
    <property type="match status" value="2"/>
</dbReference>
<dbReference type="GO" id="GO:0003735">
    <property type="term" value="F:structural constituent of ribosome"/>
    <property type="evidence" value="ECO:0007669"/>
    <property type="project" value="InterPro"/>
</dbReference>
<evidence type="ECO:0000259" key="5">
    <source>
        <dbReference type="Pfam" id="PF00189"/>
    </source>
</evidence>
<sequence length="122" mass="13234">MAGGLGSSPQWCRRGLYAIAQAESLRYKLLGGLAVRRACYGVLRFVMENGAKGCEVIVKGKLRAQRANQGVLGIKVKIMLDWDPKGKLGPVTPLPDIVIIHPPKEEEAFRPALAPAEVEVEV</sequence>
<comment type="caution">
    <text evidence="6">The sequence shown here is derived from an EMBL/GenBank/DDBJ whole genome shotgun (WGS) entry which is preliminary data.</text>
</comment>
<feature type="domain" description="Small ribosomal subunit protein uS3 C-terminal" evidence="5">
    <location>
        <begin position="26"/>
        <end position="68"/>
    </location>
</feature>
<evidence type="ECO:0000256" key="1">
    <source>
        <dbReference type="ARBA" id="ARBA00010761"/>
    </source>
</evidence>
<dbReference type="AlphaFoldDB" id="A0A8X9A3R1"/>
<dbReference type="GO" id="GO:0022627">
    <property type="term" value="C:cytosolic small ribosomal subunit"/>
    <property type="evidence" value="ECO:0007669"/>
    <property type="project" value="TreeGrafter"/>
</dbReference>
<dbReference type="SUPFAM" id="SSF54821">
    <property type="entry name" value="Ribosomal protein S3 C-terminal domain"/>
    <property type="match status" value="1"/>
</dbReference>
<reference evidence="6" key="1">
    <citation type="submission" date="2018-01" db="EMBL/GenBank/DDBJ databases">
        <authorList>
            <person name="Mao J.F."/>
        </authorList>
    </citation>
    <scope>NUCLEOTIDE SEQUENCE</scope>
    <source>
        <strain evidence="6">Huo1</strain>
        <tissue evidence="6">Leaf</tissue>
    </source>
</reference>
<comment type="similarity">
    <text evidence="1">Belongs to the universal ribosomal protein uS3 family.</text>
</comment>
<keyword evidence="7" id="KW-1185">Reference proteome</keyword>
<protein>
    <recommendedName>
        <fullName evidence="4">40S ribosomal protein S3</fullName>
    </recommendedName>
</protein>
<dbReference type="PANTHER" id="PTHR11760">
    <property type="entry name" value="30S/40S RIBOSOMAL PROTEIN S3"/>
    <property type="match status" value="1"/>
</dbReference>
<accession>A0A8X9A3R1</accession>
<organism evidence="6">
    <name type="scientific">Salvia splendens</name>
    <name type="common">Scarlet sage</name>
    <dbReference type="NCBI Taxonomy" id="180675"/>
    <lineage>
        <taxon>Eukaryota</taxon>
        <taxon>Viridiplantae</taxon>
        <taxon>Streptophyta</taxon>
        <taxon>Embryophyta</taxon>
        <taxon>Tracheophyta</taxon>
        <taxon>Spermatophyta</taxon>
        <taxon>Magnoliopsida</taxon>
        <taxon>eudicotyledons</taxon>
        <taxon>Gunneridae</taxon>
        <taxon>Pentapetalae</taxon>
        <taxon>asterids</taxon>
        <taxon>lamiids</taxon>
        <taxon>Lamiales</taxon>
        <taxon>Lamiaceae</taxon>
        <taxon>Nepetoideae</taxon>
        <taxon>Mentheae</taxon>
        <taxon>Salviinae</taxon>
        <taxon>Salvia</taxon>
        <taxon>Salvia subgen. Calosphace</taxon>
        <taxon>core Calosphace</taxon>
    </lineage>
</organism>
<dbReference type="EMBL" id="PNBA02000004">
    <property type="protein sequence ID" value="KAG6427647.1"/>
    <property type="molecule type" value="Genomic_DNA"/>
</dbReference>
<gene>
    <name evidence="6" type="ORF">SASPL_111893</name>
</gene>
<dbReference type="Proteomes" id="UP000298416">
    <property type="component" value="Unassembled WGS sequence"/>
</dbReference>
<name>A0A8X9A3R1_SALSN</name>
<evidence type="ECO:0000256" key="4">
    <source>
        <dbReference type="ARBA" id="ARBA00035408"/>
    </source>
</evidence>
<dbReference type="GO" id="GO:0005634">
    <property type="term" value="C:nucleus"/>
    <property type="evidence" value="ECO:0007669"/>
    <property type="project" value="TreeGrafter"/>
</dbReference>
<dbReference type="GO" id="GO:0006412">
    <property type="term" value="P:translation"/>
    <property type="evidence" value="ECO:0007669"/>
    <property type="project" value="InterPro"/>
</dbReference>
<dbReference type="Pfam" id="PF00189">
    <property type="entry name" value="Ribosomal_S3_C"/>
    <property type="match status" value="1"/>
</dbReference>
<evidence type="ECO:0000256" key="2">
    <source>
        <dbReference type="ARBA" id="ARBA00022980"/>
    </source>
</evidence>
<evidence type="ECO:0000256" key="3">
    <source>
        <dbReference type="ARBA" id="ARBA00023274"/>
    </source>
</evidence>
<dbReference type="InterPro" id="IPR057258">
    <property type="entry name" value="Ribosomal_uS3"/>
</dbReference>
<keyword evidence="2" id="KW-0689">Ribosomal protein</keyword>
<dbReference type="InterPro" id="IPR036419">
    <property type="entry name" value="Ribosomal_S3_C_sf"/>
</dbReference>
<reference evidence="6" key="2">
    <citation type="submission" date="2020-08" db="EMBL/GenBank/DDBJ databases">
        <title>Plant Genome Project.</title>
        <authorList>
            <person name="Zhang R.-G."/>
        </authorList>
    </citation>
    <scope>NUCLEOTIDE SEQUENCE</scope>
    <source>
        <strain evidence="6">Huo1</strain>
        <tissue evidence="6">Leaf</tissue>
    </source>
</reference>
<proteinExistence type="inferred from homology"/>
<dbReference type="InterPro" id="IPR001351">
    <property type="entry name" value="Ribosomal_uS3_C"/>
</dbReference>